<dbReference type="GO" id="GO:0005680">
    <property type="term" value="C:anaphase-promoting complex"/>
    <property type="evidence" value="ECO:0007669"/>
    <property type="project" value="TreeGrafter"/>
</dbReference>
<dbReference type="PROSITE" id="PS50293">
    <property type="entry name" value="TPR_REGION"/>
    <property type="match status" value="1"/>
</dbReference>
<dbReference type="SMART" id="SM00028">
    <property type="entry name" value="TPR"/>
    <property type="match status" value="7"/>
</dbReference>
<feature type="repeat" description="TPR" evidence="7">
    <location>
        <begin position="332"/>
        <end position="365"/>
    </location>
</feature>
<dbReference type="GO" id="GO:0045842">
    <property type="term" value="P:positive regulation of mitotic metaphase/anaphase transition"/>
    <property type="evidence" value="ECO:0007669"/>
    <property type="project" value="TreeGrafter"/>
</dbReference>
<evidence type="ECO:0000256" key="2">
    <source>
        <dbReference type="ARBA" id="ARBA00022737"/>
    </source>
</evidence>
<accession>A0A6A5QTL6</accession>
<feature type="repeat" description="TPR" evidence="7">
    <location>
        <begin position="434"/>
        <end position="467"/>
    </location>
</feature>
<evidence type="ECO:0000313" key="9">
    <source>
        <dbReference type="EMBL" id="KAF1918729.1"/>
    </source>
</evidence>
<evidence type="ECO:0000256" key="7">
    <source>
        <dbReference type="PROSITE-ProRule" id="PRU00339"/>
    </source>
</evidence>
<dbReference type="AlphaFoldDB" id="A0A6A5QTL6"/>
<dbReference type="InterPro" id="IPR011990">
    <property type="entry name" value="TPR-like_helical_dom_sf"/>
</dbReference>
<evidence type="ECO:0000256" key="1">
    <source>
        <dbReference type="ARBA" id="ARBA00022618"/>
    </source>
</evidence>
<dbReference type="GO" id="GO:0016567">
    <property type="term" value="P:protein ubiquitination"/>
    <property type="evidence" value="ECO:0007669"/>
    <property type="project" value="TreeGrafter"/>
</dbReference>
<dbReference type="Pfam" id="PF12895">
    <property type="entry name" value="ANAPC3"/>
    <property type="match status" value="1"/>
</dbReference>
<dbReference type="PANTHER" id="PTHR12558">
    <property type="entry name" value="CELL DIVISION CYCLE 16,23,27"/>
    <property type="match status" value="1"/>
</dbReference>
<proteinExistence type="predicted"/>
<feature type="compositionally biased region" description="Basic residues" evidence="8">
    <location>
        <begin position="600"/>
        <end position="611"/>
    </location>
</feature>
<dbReference type="Pfam" id="PF13424">
    <property type="entry name" value="TPR_12"/>
    <property type="match status" value="1"/>
</dbReference>
<evidence type="ECO:0000256" key="4">
    <source>
        <dbReference type="ARBA" id="ARBA00022786"/>
    </source>
</evidence>
<evidence type="ECO:0000313" key="10">
    <source>
        <dbReference type="Proteomes" id="UP000800096"/>
    </source>
</evidence>
<feature type="region of interest" description="Disordered" evidence="8">
    <location>
        <begin position="596"/>
        <end position="632"/>
    </location>
</feature>
<protein>
    <submittedName>
        <fullName evidence="9">Uncharacterized protein</fullName>
    </submittedName>
</protein>
<dbReference type="Pfam" id="PF13181">
    <property type="entry name" value="TPR_8"/>
    <property type="match status" value="1"/>
</dbReference>
<organism evidence="9 10">
    <name type="scientific">Ampelomyces quisqualis</name>
    <name type="common">Powdery mildew agent</name>
    <dbReference type="NCBI Taxonomy" id="50730"/>
    <lineage>
        <taxon>Eukaryota</taxon>
        <taxon>Fungi</taxon>
        <taxon>Dikarya</taxon>
        <taxon>Ascomycota</taxon>
        <taxon>Pezizomycotina</taxon>
        <taxon>Dothideomycetes</taxon>
        <taxon>Pleosporomycetidae</taxon>
        <taxon>Pleosporales</taxon>
        <taxon>Pleosporineae</taxon>
        <taxon>Phaeosphaeriaceae</taxon>
        <taxon>Ampelomyces</taxon>
    </lineage>
</organism>
<name>A0A6A5QTL6_AMPQU</name>
<keyword evidence="6" id="KW-0131">Cell cycle</keyword>
<reference evidence="9" key="1">
    <citation type="journal article" date="2020" name="Stud. Mycol.">
        <title>101 Dothideomycetes genomes: a test case for predicting lifestyles and emergence of pathogens.</title>
        <authorList>
            <person name="Haridas S."/>
            <person name="Albert R."/>
            <person name="Binder M."/>
            <person name="Bloem J."/>
            <person name="Labutti K."/>
            <person name="Salamov A."/>
            <person name="Andreopoulos B."/>
            <person name="Baker S."/>
            <person name="Barry K."/>
            <person name="Bills G."/>
            <person name="Bluhm B."/>
            <person name="Cannon C."/>
            <person name="Castanera R."/>
            <person name="Culley D."/>
            <person name="Daum C."/>
            <person name="Ezra D."/>
            <person name="Gonzalez J."/>
            <person name="Henrissat B."/>
            <person name="Kuo A."/>
            <person name="Liang C."/>
            <person name="Lipzen A."/>
            <person name="Lutzoni F."/>
            <person name="Magnuson J."/>
            <person name="Mondo S."/>
            <person name="Nolan M."/>
            <person name="Ohm R."/>
            <person name="Pangilinan J."/>
            <person name="Park H.-J."/>
            <person name="Ramirez L."/>
            <person name="Alfaro M."/>
            <person name="Sun H."/>
            <person name="Tritt A."/>
            <person name="Yoshinaga Y."/>
            <person name="Zwiers L.-H."/>
            <person name="Turgeon B."/>
            <person name="Goodwin S."/>
            <person name="Spatafora J."/>
            <person name="Crous P."/>
            <person name="Grigoriev I."/>
        </authorList>
    </citation>
    <scope>NUCLEOTIDE SEQUENCE</scope>
    <source>
        <strain evidence="9">HMLAC05119</strain>
    </source>
</reference>
<dbReference type="InterPro" id="IPR019734">
    <property type="entry name" value="TPR_rpt"/>
</dbReference>
<keyword evidence="1" id="KW-0132">Cell division</keyword>
<evidence type="ECO:0000256" key="3">
    <source>
        <dbReference type="ARBA" id="ARBA00022776"/>
    </source>
</evidence>
<sequence>MEKYLRDWRQEALNRHQYDTAIFVADKLLALTNDDNDAFWLAQAHFNTGNYNRTQSLLARGNLTGRSASCRYLAAHCSIKLGKLDEALQILGDKNPAHLISAPGSARQKLRHVDVNARAGARHGKTGARNERLPTSEERDHEDTASIKSEAGMCYLRGVCFAKQNSFDRAKECYKTAVQIDVQCFEAFDALMANSLMSPDEEWRFLDSLDFDTINVANNPSLSQEAAQFTKTLYTTRLSKYTKPEEFASATETLSTHYNLGANPDILLAKADLMFTHCRFRDALALTSSVLENDKYNFNVMPVHLAALHELGQTNTLFLLAHDLADSNPQEACSWLAVGVYYLAIGRIAEARRYFSKSSMMDPHFGPAWIGFAHTFAAEGEHDQAISAYSTAARLFQGTHLPQLFLGMQNLQLNNLSLAREYLKTAYDLCETDPLVLNELGVVYYNDGHFPEAIQFFRRALQYSEQNEAEPDALIPTRINLGHALRQHKQLEEALAAFSEVLRGCTKDVSVHTSKAIVLMEMGESWLAVAELHKALAVSPQDPMATDLLNRALSETDIQKRIEHEHVEELADDDKGDEEIEEMDRRLHGRLREIEQNRVAGRRGGRRRRHAQGMAAEDMSQLEESMVVDSDD</sequence>
<dbReference type="PROSITE" id="PS50005">
    <property type="entry name" value="TPR"/>
    <property type="match status" value="2"/>
</dbReference>
<dbReference type="GO" id="GO:0051301">
    <property type="term" value="P:cell division"/>
    <property type="evidence" value="ECO:0007669"/>
    <property type="project" value="UniProtKB-KW"/>
</dbReference>
<dbReference type="GO" id="GO:0005737">
    <property type="term" value="C:cytoplasm"/>
    <property type="evidence" value="ECO:0007669"/>
    <property type="project" value="TreeGrafter"/>
</dbReference>
<dbReference type="Pfam" id="PF13432">
    <property type="entry name" value="TPR_16"/>
    <property type="match status" value="1"/>
</dbReference>
<dbReference type="GO" id="GO:0031145">
    <property type="term" value="P:anaphase-promoting complex-dependent catabolic process"/>
    <property type="evidence" value="ECO:0007669"/>
    <property type="project" value="TreeGrafter"/>
</dbReference>
<keyword evidence="3" id="KW-0498">Mitosis</keyword>
<keyword evidence="10" id="KW-1185">Reference proteome</keyword>
<evidence type="ECO:0000256" key="8">
    <source>
        <dbReference type="SAM" id="MobiDB-lite"/>
    </source>
</evidence>
<dbReference type="Proteomes" id="UP000800096">
    <property type="component" value="Unassembled WGS sequence"/>
</dbReference>
<dbReference type="OrthoDB" id="10006270at2759"/>
<gene>
    <name evidence="9" type="ORF">BDU57DRAFT_585106</name>
</gene>
<evidence type="ECO:0000256" key="6">
    <source>
        <dbReference type="ARBA" id="ARBA00023306"/>
    </source>
</evidence>
<keyword evidence="5 7" id="KW-0802">TPR repeat</keyword>
<keyword evidence="4" id="KW-0833">Ubl conjugation pathway</keyword>
<feature type="region of interest" description="Disordered" evidence="8">
    <location>
        <begin position="117"/>
        <end position="144"/>
    </location>
</feature>
<evidence type="ECO:0000256" key="5">
    <source>
        <dbReference type="ARBA" id="ARBA00022803"/>
    </source>
</evidence>
<dbReference type="Gene3D" id="1.25.40.10">
    <property type="entry name" value="Tetratricopeptide repeat domain"/>
    <property type="match status" value="1"/>
</dbReference>
<keyword evidence="2" id="KW-0677">Repeat</keyword>
<dbReference type="SUPFAM" id="SSF48452">
    <property type="entry name" value="TPR-like"/>
    <property type="match status" value="2"/>
</dbReference>
<dbReference type="PANTHER" id="PTHR12558:SF9">
    <property type="entry name" value="CELL DIVISION CYCLE PROTEIN 16 HOMOLOG"/>
    <property type="match status" value="1"/>
</dbReference>
<dbReference type="EMBL" id="ML979133">
    <property type="protein sequence ID" value="KAF1918729.1"/>
    <property type="molecule type" value="Genomic_DNA"/>
</dbReference>
<feature type="compositionally biased region" description="Basic and acidic residues" evidence="8">
    <location>
        <begin position="128"/>
        <end position="144"/>
    </location>
</feature>